<dbReference type="KEGG" id="ccb:Clocel_0159"/>
<sequence>MKKLKRIFTLILTTVMTTMLLASCGLGKTKATPEESAKYFLDMVLKGDKSNIDKIGFKEEDYTELKTNLEDSLIEGFESAGVSSDILTDEIKNTLKNNMVVGFSKVEYEVGASSIDKKVATVEVKIKGFDMNKIADQAKTKTEDNYNESMTEQQFYQENYKFVGEGFANGVLVEQPKTLTIKLNKVKQYWIPDESSSKLLMESLVVVP</sequence>
<keyword evidence="4" id="KW-1185">Reference proteome</keyword>
<evidence type="ECO:0000313" key="3">
    <source>
        <dbReference type="EMBL" id="ADL49947.1"/>
    </source>
</evidence>
<proteinExistence type="predicted"/>
<dbReference type="InterPro" id="IPR031343">
    <property type="entry name" value="DUF5105"/>
</dbReference>
<dbReference type="HOGENOM" id="CLU_1330036_0_0_9"/>
<keyword evidence="1" id="KW-0732">Signal</keyword>
<gene>
    <name evidence="3" type="ordered locus">Clocel_0159</name>
</gene>
<evidence type="ECO:0000256" key="1">
    <source>
        <dbReference type="SAM" id="SignalP"/>
    </source>
</evidence>
<feature type="chain" id="PRO_5038507026" description="DUF5105 domain-containing protein" evidence="1">
    <location>
        <begin position="23"/>
        <end position="208"/>
    </location>
</feature>
<organism evidence="3 4">
    <name type="scientific">Clostridium cellulovorans (strain ATCC 35296 / DSM 3052 / OCM 3 / 743B)</name>
    <dbReference type="NCBI Taxonomy" id="573061"/>
    <lineage>
        <taxon>Bacteria</taxon>
        <taxon>Bacillati</taxon>
        <taxon>Bacillota</taxon>
        <taxon>Clostridia</taxon>
        <taxon>Eubacteriales</taxon>
        <taxon>Clostridiaceae</taxon>
        <taxon>Clostridium</taxon>
    </lineage>
</organism>
<dbReference type="OrthoDB" id="1906546at2"/>
<reference evidence="3 4" key="1">
    <citation type="submission" date="2010-08" db="EMBL/GenBank/DDBJ databases">
        <title>Complete sequence of Clostridium cellulovorans 743B.</title>
        <authorList>
            <consortium name="US DOE Joint Genome Institute"/>
            <person name="Lucas S."/>
            <person name="Copeland A."/>
            <person name="Lapidus A."/>
            <person name="Cheng J.-F."/>
            <person name="Bruce D."/>
            <person name="Goodwin L."/>
            <person name="Pitluck S."/>
            <person name="Chertkov O."/>
            <person name="Detter J.C."/>
            <person name="Han C."/>
            <person name="Tapia R."/>
            <person name="Land M."/>
            <person name="Hauser L."/>
            <person name="Chang Y.-J."/>
            <person name="Jeffries C."/>
            <person name="Kyrpides N."/>
            <person name="Ivanova N."/>
            <person name="Mikhailova N."/>
            <person name="Hemme C.L."/>
            <person name="Woyke T."/>
        </authorList>
    </citation>
    <scope>NUCLEOTIDE SEQUENCE [LARGE SCALE GENOMIC DNA]</scope>
    <source>
        <strain evidence="4">ATCC 35296 / DSM 3052 / OCM 3 / 743B</strain>
    </source>
</reference>
<protein>
    <recommendedName>
        <fullName evidence="2">DUF5105 domain-containing protein</fullName>
    </recommendedName>
</protein>
<dbReference type="AlphaFoldDB" id="D9SNS6"/>
<dbReference type="Pfam" id="PF17118">
    <property type="entry name" value="DUF5105"/>
    <property type="match status" value="1"/>
</dbReference>
<feature type="signal peptide" evidence="1">
    <location>
        <begin position="1"/>
        <end position="22"/>
    </location>
</feature>
<dbReference type="RefSeq" id="WP_010075295.1">
    <property type="nucleotide sequence ID" value="NC_014393.1"/>
</dbReference>
<evidence type="ECO:0000259" key="2">
    <source>
        <dbReference type="Pfam" id="PF17118"/>
    </source>
</evidence>
<dbReference type="EMBL" id="CP002160">
    <property type="protein sequence ID" value="ADL49947.1"/>
    <property type="molecule type" value="Genomic_DNA"/>
</dbReference>
<dbReference type="eggNOG" id="ENOG5033N44">
    <property type="taxonomic scope" value="Bacteria"/>
</dbReference>
<dbReference type="Proteomes" id="UP000002730">
    <property type="component" value="Chromosome"/>
</dbReference>
<feature type="domain" description="DUF5105" evidence="2">
    <location>
        <begin position="31"/>
        <end position="196"/>
    </location>
</feature>
<dbReference type="PROSITE" id="PS51257">
    <property type="entry name" value="PROKAR_LIPOPROTEIN"/>
    <property type="match status" value="1"/>
</dbReference>
<accession>D9SNS6</accession>
<evidence type="ECO:0000313" key="4">
    <source>
        <dbReference type="Proteomes" id="UP000002730"/>
    </source>
</evidence>
<name>D9SNS6_CLOC7</name>